<reference evidence="1" key="1">
    <citation type="journal article" date="2021" name="Microb. Physiol.">
        <title>Proteogenomic Insights into the Physiology of Marine, Sulfate-Reducing, Filamentous Desulfonema limicola and Desulfonema magnum.</title>
        <authorList>
            <person name="Schnaars V."/>
            <person name="Wohlbrand L."/>
            <person name="Scheve S."/>
            <person name="Hinrichs C."/>
            <person name="Reinhardt R."/>
            <person name="Rabus R."/>
        </authorList>
    </citation>
    <scope>NUCLEOTIDE SEQUENCE</scope>
    <source>
        <strain evidence="1">5ac10</strain>
    </source>
</reference>
<evidence type="ECO:0000313" key="1">
    <source>
        <dbReference type="EMBL" id="QTA80927.1"/>
    </source>
</evidence>
<dbReference type="InterPro" id="IPR027266">
    <property type="entry name" value="TrmE/GcvT-like"/>
</dbReference>
<dbReference type="SUPFAM" id="SSF103025">
    <property type="entry name" value="Folate-binding domain"/>
    <property type="match status" value="1"/>
</dbReference>
<dbReference type="Gene3D" id="3.30.1360.120">
    <property type="entry name" value="Probable tRNA modification gtpase trme, domain 1"/>
    <property type="match status" value="1"/>
</dbReference>
<dbReference type="KEGG" id="dli:dnl_32440"/>
<dbReference type="EMBL" id="CP061799">
    <property type="protein sequence ID" value="QTA80927.1"/>
    <property type="molecule type" value="Genomic_DNA"/>
</dbReference>
<proteinExistence type="predicted"/>
<gene>
    <name evidence="1" type="ORF">dnl_32440</name>
</gene>
<evidence type="ECO:0000313" key="2">
    <source>
        <dbReference type="Proteomes" id="UP000663720"/>
    </source>
</evidence>
<dbReference type="AlphaFoldDB" id="A0A975B937"/>
<keyword evidence="2" id="KW-1185">Reference proteome</keyword>
<accession>A0A975B937</accession>
<organism evidence="1 2">
    <name type="scientific">Desulfonema limicola</name>
    <dbReference type="NCBI Taxonomy" id="45656"/>
    <lineage>
        <taxon>Bacteria</taxon>
        <taxon>Pseudomonadati</taxon>
        <taxon>Thermodesulfobacteriota</taxon>
        <taxon>Desulfobacteria</taxon>
        <taxon>Desulfobacterales</taxon>
        <taxon>Desulfococcaceae</taxon>
        <taxon>Desulfonema</taxon>
    </lineage>
</organism>
<sequence>MTDIQRRSPVFFASSVPARTKKRENWNIVLEYENQGHGPWIIDLSHRSRWDMQDKNISDLPVFGTRVPEFPNTCSYQEGILINRMNRTQASIWHLAGENLEIPDDKAFTDISDAAVFLALAGDNIFSIAEKLTDYDFMDPQKQPPFLIQGPFSHVPCQIAVVKRGQIEGFPFSAHKSSLILLTCSRGYARDMVNAVLHAGQEFGIRPAGEDKFMEVLEHEYSTG</sequence>
<dbReference type="RefSeq" id="WP_207692482.1">
    <property type="nucleotide sequence ID" value="NZ_CP061799.1"/>
</dbReference>
<dbReference type="Proteomes" id="UP000663720">
    <property type="component" value="Chromosome"/>
</dbReference>
<protein>
    <submittedName>
        <fullName evidence="1">GTB-binding domain-containing protein</fullName>
    </submittedName>
</protein>
<name>A0A975B937_9BACT</name>